<feature type="domain" description="DUF7924" evidence="2">
    <location>
        <begin position="218"/>
        <end position="390"/>
    </location>
</feature>
<dbReference type="AlphaFoldDB" id="G3J2M1"/>
<feature type="region of interest" description="Disordered" evidence="1">
    <location>
        <begin position="1"/>
        <end position="106"/>
    </location>
</feature>
<dbReference type="PANTHER" id="PTHR42470">
    <property type="entry name" value="VAST DOMAIN-CONTAINING PROTEIN"/>
    <property type="match status" value="1"/>
</dbReference>
<dbReference type="PANTHER" id="PTHR42470:SF1">
    <property type="entry name" value="VAST DOMAIN-CONTAINING PROTEIN"/>
    <property type="match status" value="1"/>
</dbReference>
<name>G3J2M1_CORMM</name>
<dbReference type="KEGG" id="cmt:CCM_00211"/>
<dbReference type="STRING" id="983644.G3J2M1"/>
<dbReference type="VEuPathDB" id="FungiDB:CCM_00211"/>
<keyword evidence="4" id="KW-1185">Reference proteome</keyword>
<dbReference type="EMBL" id="JH126399">
    <property type="protein sequence ID" value="EGX95557.1"/>
    <property type="molecule type" value="Genomic_DNA"/>
</dbReference>
<evidence type="ECO:0000256" key="1">
    <source>
        <dbReference type="SAM" id="MobiDB-lite"/>
    </source>
</evidence>
<proteinExistence type="predicted"/>
<feature type="compositionally biased region" description="Low complexity" evidence="1">
    <location>
        <begin position="87"/>
        <end position="96"/>
    </location>
</feature>
<dbReference type="Proteomes" id="UP000001610">
    <property type="component" value="Unassembled WGS sequence"/>
</dbReference>
<dbReference type="Pfam" id="PF25545">
    <property type="entry name" value="DUF7924"/>
    <property type="match status" value="1"/>
</dbReference>
<gene>
    <name evidence="3" type="ORF">CCM_00211</name>
</gene>
<protein>
    <recommendedName>
        <fullName evidence="2">DUF7924 domain-containing protein</fullName>
    </recommendedName>
</protein>
<dbReference type="RefSeq" id="XP_006665434.1">
    <property type="nucleotide sequence ID" value="XM_006665371.1"/>
</dbReference>
<organism evidence="3 4">
    <name type="scientific">Cordyceps militaris (strain CM01)</name>
    <name type="common">Caterpillar fungus</name>
    <dbReference type="NCBI Taxonomy" id="983644"/>
    <lineage>
        <taxon>Eukaryota</taxon>
        <taxon>Fungi</taxon>
        <taxon>Dikarya</taxon>
        <taxon>Ascomycota</taxon>
        <taxon>Pezizomycotina</taxon>
        <taxon>Sordariomycetes</taxon>
        <taxon>Hypocreomycetidae</taxon>
        <taxon>Hypocreales</taxon>
        <taxon>Cordycipitaceae</taxon>
        <taxon>Cordyceps</taxon>
    </lineage>
</organism>
<dbReference type="OrthoDB" id="5426775at2759"/>
<evidence type="ECO:0000313" key="3">
    <source>
        <dbReference type="EMBL" id="EGX95557.1"/>
    </source>
</evidence>
<dbReference type="HOGENOM" id="CLU_679745_0_0_1"/>
<dbReference type="OMA" id="HEEMPEC"/>
<sequence length="405" mass="45983">MPDSMTPAQDHNHTAGVQRCREEEDDDTPNGRVLKWRKRCREEEDDNTPNRRVLKWLESAPFDPENTQSYSTDDAEESSELPDESRSCSSYQSLSSLGGRPVDSDGDYRDDNLWYNGIEFHPEKDLPADIQGLAEKMMTESEPPDSLDTERALYEKVLQLNTAGNIRDKKKVFEALDGLAFEHPGELDKMERSHSERMSRFVVGRRWKTQQLGYMTYADRKQRQINTPAPDILYGYMPLLFSSKHRGQMITTLDDMDNANETTPLTLPFLVVDIALDGDNLLTAHNQCATGMASCVKMGERLVSALPSRDPAPFCSAVFGIVTDGKTAELSVCWRHAPPGGAERLSRAVFNIRPVRSFSLNEEAQCRDFMRSVHKIIKWGKVDRLGQIEKVFDELAREDEQGRDE</sequence>
<dbReference type="GeneID" id="18162246"/>
<feature type="compositionally biased region" description="Acidic residues" evidence="1">
    <location>
        <begin position="73"/>
        <end position="82"/>
    </location>
</feature>
<dbReference type="InterPro" id="IPR057684">
    <property type="entry name" value="DUF7924"/>
</dbReference>
<accession>G3J2M1</accession>
<dbReference type="InParanoid" id="G3J2M1"/>
<evidence type="ECO:0000313" key="4">
    <source>
        <dbReference type="Proteomes" id="UP000001610"/>
    </source>
</evidence>
<reference evidence="3 4" key="1">
    <citation type="journal article" date="2011" name="Genome Biol.">
        <title>Genome sequence of the insect pathogenic fungus Cordyceps militaris, a valued traditional Chinese medicine.</title>
        <authorList>
            <person name="Zheng P."/>
            <person name="Xia Y."/>
            <person name="Xiao G."/>
            <person name="Xiong C."/>
            <person name="Hu X."/>
            <person name="Zhang S."/>
            <person name="Zheng H."/>
            <person name="Huang Y."/>
            <person name="Zhou Y."/>
            <person name="Wang S."/>
            <person name="Zhao G.P."/>
            <person name="Liu X."/>
            <person name="St Leger R.J."/>
            <person name="Wang C."/>
        </authorList>
    </citation>
    <scope>NUCLEOTIDE SEQUENCE [LARGE SCALE GENOMIC DNA]</scope>
    <source>
        <strain evidence="3 4">CM01</strain>
    </source>
</reference>
<evidence type="ECO:0000259" key="2">
    <source>
        <dbReference type="Pfam" id="PF25545"/>
    </source>
</evidence>